<keyword evidence="3" id="KW-0813">Transport</keyword>
<organism evidence="8 9">
    <name type="scientific">Lachancea fermentati</name>
    <name type="common">Zygosaccharomyces fermentati</name>
    <dbReference type="NCBI Taxonomy" id="4955"/>
    <lineage>
        <taxon>Eukaryota</taxon>
        <taxon>Fungi</taxon>
        <taxon>Dikarya</taxon>
        <taxon>Ascomycota</taxon>
        <taxon>Saccharomycotina</taxon>
        <taxon>Saccharomycetes</taxon>
        <taxon>Saccharomycetales</taxon>
        <taxon>Saccharomycetaceae</taxon>
        <taxon>Lachancea</taxon>
    </lineage>
</organism>
<dbReference type="EMBL" id="LT598486">
    <property type="protein sequence ID" value="SCW03813.1"/>
    <property type="molecule type" value="Genomic_DNA"/>
</dbReference>
<dbReference type="GO" id="GO:0001671">
    <property type="term" value="F:ATPase activator activity"/>
    <property type="evidence" value="ECO:0007669"/>
    <property type="project" value="TreeGrafter"/>
</dbReference>
<keyword evidence="2" id="KW-0999">Mitochondrion inner membrane</keyword>
<dbReference type="PANTHER" id="PTHR12763">
    <property type="match status" value="1"/>
</dbReference>
<dbReference type="InterPro" id="IPR036869">
    <property type="entry name" value="J_dom_sf"/>
</dbReference>
<gene>
    <name evidence="8" type="ORF">LAFE_0G18778G</name>
</gene>
<dbReference type="Proteomes" id="UP000190831">
    <property type="component" value="Chromosome G"/>
</dbReference>
<dbReference type="GO" id="GO:0030150">
    <property type="term" value="P:protein import into mitochondrial matrix"/>
    <property type="evidence" value="ECO:0007669"/>
    <property type="project" value="TreeGrafter"/>
</dbReference>
<keyword evidence="6" id="KW-0143">Chaperone</keyword>
<protein>
    <submittedName>
        <fullName evidence="8">LAFE_0G18778g1_1</fullName>
    </submittedName>
</protein>
<feature type="domain" description="J" evidence="7">
    <location>
        <begin position="83"/>
        <end position="141"/>
    </location>
</feature>
<evidence type="ECO:0000256" key="3">
    <source>
        <dbReference type="ARBA" id="ARBA00023010"/>
    </source>
</evidence>
<dbReference type="FunFam" id="1.10.287.110:FF:000001">
    <property type="entry name" value="Import inner membrane translocase subunit tim14"/>
    <property type="match status" value="1"/>
</dbReference>
<evidence type="ECO:0000256" key="2">
    <source>
        <dbReference type="ARBA" id="ARBA00022792"/>
    </source>
</evidence>
<dbReference type="PANTHER" id="PTHR12763:SF29">
    <property type="entry name" value="MITOCHONDRIAL DNAJ HOMOLOG 2"/>
    <property type="match status" value="1"/>
</dbReference>
<dbReference type="GO" id="GO:0001405">
    <property type="term" value="C:PAM complex, Tim23 associated import motor"/>
    <property type="evidence" value="ECO:0007669"/>
    <property type="project" value="UniProtKB-ARBA"/>
</dbReference>
<name>A0A1G4MIY2_LACFM</name>
<dbReference type="OMA" id="KLMVMNH"/>
<keyword evidence="9" id="KW-1185">Reference proteome</keyword>
<dbReference type="Gene3D" id="1.10.287.110">
    <property type="entry name" value="DnaJ domain"/>
    <property type="match status" value="1"/>
</dbReference>
<keyword evidence="4" id="KW-0496">Mitochondrion</keyword>
<keyword evidence="3" id="KW-0811">Translocation</keyword>
<evidence type="ECO:0000256" key="5">
    <source>
        <dbReference type="ARBA" id="ARBA00023136"/>
    </source>
</evidence>
<evidence type="ECO:0000259" key="7">
    <source>
        <dbReference type="SMART" id="SM00271"/>
    </source>
</evidence>
<dbReference type="InterPro" id="IPR001623">
    <property type="entry name" value="DnaJ_domain"/>
</dbReference>
<dbReference type="SMART" id="SM00271">
    <property type="entry name" value="DnaJ"/>
    <property type="match status" value="1"/>
</dbReference>
<accession>A0A1G4MIY2</accession>
<sequence>MVLPIIVGVGVTFAALTVRSSLRAWQVYKTLTPLVIAQLNNIPINYARETLQTDYQRSRVTDAQLRQRFQQYPGGFYSKMTESEALLILNVSPEEIASLDQRKLRQKHRAAMVQNHPDKGGSPYLAMKVNEARDVLARSVILRE</sequence>
<evidence type="ECO:0000256" key="1">
    <source>
        <dbReference type="ARBA" id="ARBA00004273"/>
    </source>
</evidence>
<keyword evidence="5" id="KW-0472">Membrane</keyword>
<evidence type="ECO:0000256" key="6">
    <source>
        <dbReference type="ARBA" id="ARBA00023186"/>
    </source>
</evidence>
<dbReference type="STRING" id="4955.A0A1G4MIY2"/>
<evidence type="ECO:0000256" key="4">
    <source>
        <dbReference type="ARBA" id="ARBA00023128"/>
    </source>
</evidence>
<dbReference type="OrthoDB" id="240298at2759"/>
<proteinExistence type="predicted"/>
<dbReference type="SUPFAM" id="SSF46565">
    <property type="entry name" value="Chaperone J-domain"/>
    <property type="match status" value="1"/>
</dbReference>
<comment type="subcellular location">
    <subcellularLocation>
        <location evidence="1">Mitochondrion inner membrane</location>
    </subcellularLocation>
</comment>
<evidence type="ECO:0000313" key="9">
    <source>
        <dbReference type="Proteomes" id="UP000190831"/>
    </source>
</evidence>
<evidence type="ECO:0000313" key="8">
    <source>
        <dbReference type="EMBL" id="SCW03813.1"/>
    </source>
</evidence>
<keyword evidence="3" id="KW-0653">Protein transport</keyword>
<reference evidence="8 9" key="1">
    <citation type="submission" date="2016-03" db="EMBL/GenBank/DDBJ databases">
        <authorList>
            <person name="Devillers H."/>
        </authorList>
    </citation>
    <scope>NUCLEOTIDE SEQUENCE [LARGE SCALE GENOMIC DNA]</scope>
    <source>
        <strain evidence="8">CBS 6772</strain>
    </source>
</reference>
<dbReference type="AlphaFoldDB" id="A0A1G4MIY2"/>